<sequence length="113" mass="11581">MAAAVLRPPGSPVAANDTHAPCSRSASARSGSSPSSPVGPVATARLWNTNGSSNPWQAPSRPPKRGERQVNSATCVRPPESRWRAANSLAGSRNTRSVSAADSASPAGRRPSP</sequence>
<organism evidence="2 3">
    <name type="scientific">Saccharopolyspora gregorii</name>
    <dbReference type="NCBI Taxonomy" id="33914"/>
    <lineage>
        <taxon>Bacteria</taxon>
        <taxon>Bacillati</taxon>
        <taxon>Actinomycetota</taxon>
        <taxon>Actinomycetes</taxon>
        <taxon>Pseudonocardiales</taxon>
        <taxon>Pseudonocardiaceae</taxon>
        <taxon>Saccharopolyspora</taxon>
    </lineage>
</organism>
<evidence type="ECO:0000313" key="2">
    <source>
        <dbReference type="EMBL" id="GAA3366574.1"/>
    </source>
</evidence>
<evidence type="ECO:0000313" key="3">
    <source>
        <dbReference type="Proteomes" id="UP001500483"/>
    </source>
</evidence>
<keyword evidence="3" id="KW-1185">Reference proteome</keyword>
<evidence type="ECO:0000256" key="1">
    <source>
        <dbReference type="SAM" id="MobiDB-lite"/>
    </source>
</evidence>
<feature type="region of interest" description="Disordered" evidence="1">
    <location>
        <begin position="1"/>
        <end position="113"/>
    </location>
</feature>
<dbReference type="Proteomes" id="UP001500483">
    <property type="component" value="Unassembled WGS sequence"/>
</dbReference>
<dbReference type="EMBL" id="BAAAYK010000042">
    <property type="protein sequence ID" value="GAA3366574.1"/>
    <property type="molecule type" value="Genomic_DNA"/>
</dbReference>
<feature type="compositionally biased region" description="Polar residues" evidence="1">
    <location>
        <begin position="46"/>
        <end position="57"/>
    </location>
</feature>
<accession>A0ABP6S2Y8</accession>
<comment type="caution">
    <text evidence="2">The sequence shown here is derived from an EMBL/GenBank/DDBJ whole genome shotgun (WGS) entry which is preliminary data.</text>
</comment>
<feature type="compositionally biased region" description="Low complexity" evidence="1">
    <location>
        <begin position="23"/>
        <end position="42"/>
    </location>
</feature>
<feature type="compositionally biased region" description="Polar residues" evidence="1">
    <location>
        <begin position="89"/>
        <end position="102"/>
    </location>
</feature>
<protein>
    <submittedName>
        <fullName evidence="2">Uncharacterized protein</fullName>
    </submittedName>
</protein>
<name>A0ABP6S2Y8_9PSEU</name>
<proteinExistence type="predicted"/>
<reference evidence="3" key="1">
    <citation type="journal article" date="2019" name="Int. J. Syst. Evol. Microbiol.">
        <title>The Global Catalogue of Microorganisms (GCM) 10K type strain sequencing project: providing services to taxonomists for standard genome sequencing and annotation.</title>
        <authorList>
            <consortium name="The Broad Institute Genomics Platform"/>
            <consortium name="The Broad Institute Genome Sequencing Center for Infectious Disease"/>
            <person name="Wu L."/>
            <person name="Ma J."/>
        </authorList>
    </citation>
    <scope>NUCLEOTIDE SEQUENCE [LARGE SCALE GENOMIC DNA]</scope>
    <source>
        <strain evidence="3">JCM 9687</strain>
    </source>
</reference>
<gene>
    <name evidence="2" type="ORF">GCM10020366_70690</name>
</gene>